<keyword evidence="3" id="KW-1185">Reference proteome</keyword>
<feature type="domain" description="Reverse transcriptase Ty1/copia-type" evidence="1">
    <location>
        <begin position="15"/>
        <end position="99"/>
    </location>
</feature>
<evidence type="ECO:0000259" key="1">
    <source>
        <dbReference type="Pfam" id="PF07727"/>
    </source>
</evidence>
<dbReference type="Pfam" id="PF07727">
    <property type="entry name" value="RVT_2"/>
    <property type="match status" value="1"/>
</dbReference>
<dbReference type="EMBL" id="JBJJXI010000122">
    <property type="protein sequence ID" value="KAL3389994.1"/>
    <property type="molecule type" value="Genomic_DNA"/>
</dbReference>
<proteinExistence type="predicted"/>
<reference evidence="2 3" key="1">
    <citation type="journal article" date="2024" name="bioRxiv">
        <title>A reference genome for Trichogramma kaykai: A tiny desert-dwelling parasitoid wasp with competing sex-ratio distorters.</title>
        <authorList>
            <person name="Culotta J."/>
            <person name="Lindsey A.R."/>
        </authorList>
    </citation>
    <scope>NUCLEOTIDE SEQUENCE [LARGE SCALE GENOMIC DNA]</scope>
    <source>
        <strain evidence="2 3">KSX58</strain>
    </source>
</reference>
<gene>
    <name evidence="2" type="ORF">TKK_015338</name>
</gene>
<dbReference type="InterPro" id="IPR013103">
    <property type="entry name" value="RVT_2"/>
</dbReference>
<sequence>MRPTNSDPCLYTDSHDKLTFVLLYVDDILFVFRNAVRVAEIKKGLAESFELKDMGLAKYCLSLEIDQSDQSISLCQTGYIDELLICFGMTDCKPVTTPLATGTKLTPCKNQVPEAFPYRELTGALMYLSIGTRPDITHAVSYPSQFNSCYGKDHWTAAKRVLRYLKGTSKLKLTYSRSEEGLVGFADADWGSDITDRRSYSGYMFSLSNSAVSWCSKKQKSVALSSTETEYMSLSDAAKEAIFV</sequence>
<comment type="caution">
    <text evidence="2">The sequence shown here is derived from an EMBL/GenBank/DDBJ whole genome shotgun (WGS) entry which is preliminary data.</text>
</comment>
<dbReference type="PANTHER" id="PTHR11439">
    <property type="entry name" value="GAG-POL-RELATED RETROTRANSPOSON"/>
    <property type="match status" value="1"/>
</dbReference>
<dbReference type="AlphaFoldDB" id="A0ABD2WBH3"/>
<dbReference type="CDD" id="cd09272">
    <property type="entry name" value="RNase_HI_RT_Ty1"/>
    <property type="match status" value="1"/>
</dbReference>
<evidence type="ECO:0000313" key="3">
    <source>
        <dbReference type="Proteomes" id="UP001627154"/>
    </source>
</evidence>
<dbReference type="Proteomes" id="UP001627154">
    <property type="component" value="Unassembled WGS sequence"/>
</dbReference>
<name>A0ABD2WBH3_9HYME</name>
<accession>A0ABD2WBH3</accession>
<organism evidence="2 3">
    <name type="scientific">Trichogramma kaykai</name>
    <dbReference type="NCBI Taxonomy" id="54128"/>
    <lineage>
        <taxon>Eukaryota</taxon>
        <taxon>Metazoa</taxon>
        <taxon>Ecdysozoa</taxon>
        <taxon>Arthropoda</taxon>
        <taxon>Hexapoda</taxon>
        <taxon>Insecta</taxon>
        <taxon>Pterygota</taxon>
        <taxon>Neoptera</taxon>
        <taxon>Endopterygota</taxon>
        <taxon>Hymenoptera</taxon>
        <taxon>Apocrita</taxon>
        <taxon>Proctotrupomorpha</taxon>
        <taxon>Chalcidoidea</taxon>
        <taxon>Trichogrammatidae</taxon>
        <taxon>Trichogramma</taxon>
    </lineage>
</organism>
<protein>
    <recommendedName>
        <fullName evidence="1">Reverse transcriptase Ty1/copia-type domain-containing protein</fullName>
    </recommendedName>
</protein>
<dbReference type="PANTHER" id="PTHR11439:SF483">
    <property type="entry name" value="PEPTIDE SYNTHASE GLIP-LIKE, PUTATIVE (AFU_ORTHOLOGUE AFUA_3G12920)-RELATED"/>
    <property type="match status" value="1"/>
</dbReference>
<evidence type="ECO:0000313" key="2">
    <source>
        <dbReference type="EMBL" id="KAL3389994.1"/>
    </source>
</evidence>